<organism evidence="9 10">
    <name type="scientific">Nepenthes gracilis</name>
    <name type="common">Slender pitcher plant</name>
    <dbReference type="NCBI Taxonomy" id="150966"/>
    <lineage>
        <taxon>Eukaryota</taxon>
        <taxon>Viridiplantae</taxon>
        <taxon>Streptophyta</taxon>
        <taxon>Embryophyta</taxon>
        <taxon>Tracheophyta</taxon>
        <taxon>Spermatophyta</taxon>
        <taxon>Magnoliopsida</taxon>
        <taxon>eudicotyledons</taxon>
        <taxon>Gunneridae</taxon>
        <taxon>Pentapetalae</taxon>
        <taxon>Caryophyllales</taxon>
        <taxon>Nepenthaceae</taxon>
        <taxon>Nepenthes</taxon>
    </lineage>
</organism>
<dbReference type="PROSITE" id="PS50888">
    <property type="entry name" value="BHLH"/>
    <property type="match status" value="1"/>
</dbReference>
<comment type="caution">
    <text evidence="9">The sequence shown here is derived from an EMBL/GenBank/DDBJ whole genome shotgun (WGS) entry which is preliminary data.</text>
</comment>
<dbReference type="InterPro" id="IPR045843">
    <property type="entry name" value="IND-like"/>
</dbReference>
<evidence type="ECO:0000313" key="9">
    <source>
        <dbReference type="EMBL" id="GMH17683.1"/>
    </source>
</evidence>
<evidence type="ECO:0000256" key="2">
    <source>
        <dbReference type="ARBA" id="ARBA00011738"/>
    </source>
</evidence>
<feature type="region of interest" description="Disordered" evidence="7">
    <location>
        <begin position="1"/>
        <end position="27"/>
    </location>
</feature>
<evidence type="ECO:0000256" key="4">
    <source>
        <dbReference type="ARBA" id="ARBA00023125"/>
    </source>
</evidence>
<dbReference type="InterPro" id="IPR045239">
    <property type="entry name" value="bHLH95_bHLH"/>
</dbReference>
<accession>A0AAD3XUG6</accession>
<keyword evidence="10" id="KW-1185">Reference proteome</keyword>
<dbReference type="CDD" id="cd11393">
    <property type="entry name" value="bHLH_AtbHLH_like"/>
    <property type="match status" value="1"/>
</dbReference>
<dbReference type="Gene3D" id="4.10.280.10">
    <property type="entry name" value="Helix-loop-helix DNA-binding domain"/>
    <property type="match status" value="1"/>
</dbReference>
<dbReference type="Proteomes" id="UP001279734">
    <property type="component" value="Unassembled WGS sequence"/>
</dbReference>
<keyword evidence="5" id="KW-0804">Transcription</keyword>
<dbReference type="PANTHER" id="PTHR16223">
    <property type="entry name" value="TRANSCRIPTION FACTOR BHLH83-RELATED"/>
    <property type="match status" value="1"/>
</dbReference>
<sequence>MMAGNPNWRTMHSMRSSHDHQQPSTNTLIPQTPLLFPLQFLHGSSSLPFNPSAAEDQDFPQSWSQLLLGGLDSHEEDRLISPTSHFQSSSLESREHNISPVSPRVLIVSDMKQEVSQSNGCLYCHEEEEEEAAEAAAARATAWSHIMASSSPRSCGSTNMLDFSNKSNGREIRKHLQASDHSSECNSTTATAGGVPKKARVVQSSSTSSLKVRKEKLGDRITALHQLVSPFGKTDTASVLLEALGYIRFLQGQIEALSSPYLGNKASAKTHHCDNYSRDGQRNDMKSRGLCLVPISCTQQLVESDNGADYWAPASF</sequence>
<evidence type="ECO:0000256" key="7">
    <source>
        <dbReference type="SAM" id="MobiDB-lite"/>
    </source>
</evidence>
<dbReference type="GO" id="GO:0046983">
    <property type="term" value="F:protein dimerization activity"/>
    <property type="evidence" value="ECO:0007669"/>
    <property type="project" value="InterPro"/>
</dbReference>
<gene>
    <name evidence="9" type="ORF">Nepgr_019524</name>
</gene>
<dbReference type="SUPFAM" id="SSF47459">
    <property type="entry name" value="HLH, helix-loop-helix DNA-binding domain"/>
    <property type="match status" value="1"/>
</dbReference>
<evidence type="ECO:0000256" key="6">
    <source>
        <dbReference type="ARBA" id="ARBA00023242"/>
    </source>
</evidence>
<name>A0AAD3XUG6_NEPGR</name>
<dbReference type="PANTHER" id="PTHR16223:SF53">
    <property type="entry name" value="TRANSCRIPTION FACTOR BHLH68-LIKE"/>
    <property type="match status" value="1"/>
</dbReference>
<evidence type="ECO:0000256" key="1">
    <source>
        <dbReference type="ARBA" id="ARBA00004123"/>
    </source>
</evidence>
<dbReference type="GO" id="GO:0000978">
    <property type="term" value="F:RNA polymerase II cis-regulatory region sequence-specific DNA binding"/>
    <property type="evidence" value="ECO:0007669"/>
    <property type="project" value="TreeGrafter"/>
</dbReference>
<evidence type="ECO:0000313" key="10">
    <source>
        <dbReference type="Proteomes" id="UP001279734"/>
    </source>
</evidence>
<keyword evidence="4" id="KW-0238">DNA-binding</keyword>
<dbReference type="InterPro" id="IPR011598">
    <property type="entry name" value="bHLH_dom"/>
</dbReference>
<dbReference type="FunFam" id="4.10.280.10:FF:000032">
    <property type="entry name" value="Transcription factor bHLH123 family"/>
    <property type="match status" value="1"/>
</dbReference>
<keyword evidence="3" id="KW-0805">Transcription regulation</keyword>
<protein>
    <recommendedName>
        <fullName evidence="8">BHLH domain-containing protein</fullName>
    </recommendedName>
</protein>
<evidence type="ECO:0000256" key="5">
    <source>
        <dbReference type="ARBA" id="ARBA00023163"/>
    </source>
</evidence>
<keyword evidence="6" id="KW-0539">Nucleus</keyword>
<dbReference type="EMBL" id="BSYO01000018">
    <property type="protein sequence ID" value="GMH17683.1"/>
    <property type="molecule type" value="Genomic_DNA"/>
</dbReference>
<evidence type="ECO:0000256" key="3">
    <source>
        <dbReference type="ARBA" id="ARBA00023015"/>
    </source>
</evidence>
<dbReference type="GO" id="GO:0005634">
    <property type="term" value="C:nucleus"/>
    <property type="evidence" value="ECO:0007669"/>
    <property type="project" value="UniProtKB-SubCell"/>
</dbReference>
<comment type="subunit">
    <text evidence="2">Homodimer.</text>
</comment>
<feature type="domain" description="BHLH" evidence="8">
    <location>
        <begin position="201"/>
        <end position="250"/>
    </location>
</feature>
<evidence type="ECO:0000259" key="8">
    <source>
        <dbReference type="PROSITE" id="PS50888"/>
    </source>
</evidence>
<proteinExistence type="predicted"/>
<dbReference type="GO" id="GO:0000981">
    <property type="term" value="F:DNA-binding transcription factor activity, RNA polymerase II-specific"/>
    <property type="evidence" value="ECO:0007669"/>
    <property type="project" value="TreeGrafter"/>
</dbReference>
<comment type="subcellular location">
    <subcellularLocation>
        <location evidence="1">Nucleus</location>
    </subcellularLocation>
</comment>
<dbReference type="InterPro" id="IPR036638">
    <property type="entry name" value="HLH_DNA-bd_sf"/>
</dbReference>
<reference evidence="9" key="1">
    <citation type="submission" date="2023-05" db="EMBL/GenBank/DDBJ databases">
        <title>Nepenthes gracilis genome sequencing.</title>
        <authorList>
            <person name="Fukushima K."/>
        </authorList>
    </citation>
    <scope>NUCLEOTIDE SEQUENCE</scope>
    <source>
        <strain evidence="9">SING2019-196</strain>
    </source>
</reference>
<dbReference type="AlphaFoldDB" id="A0AAD3XUG6"/>